<evidence type="ECO:0000256" key="3">
    <source>
        <dbReference type="ARBA" id="ARBA00023242"/>
    </source>
</evidence>
<dbReference type="Pfam" id="PF03638">
    <property type="entry name" value="TCR"/>
    <property type="match status" value="2"/>
</dbReference>
<keyword evidence="7" id="KW-1185">Reference proteome</keyword>
<dbReference type="PANTHER" id="PTHR12446">
    <property type="entry name" value="TESMIN/TSO1-RELATED"/>
    <property type="match status" value="1"/>
</dbReference>
<dbReference type="InterPro" id="IPR028307">
    <property type="entry name" value="Lin-54_fam"/>
</dbReference>
<organism evidence="5">
    <name type="scientific">Sarcoptes scabiei</name>
    <name type="common">Itch mite</name>
    <name type="synonym">Acarus scabiei</name>
    <dbReference type="NCBI Taxonomy" id="52283"/>
    <lineage>
        <taxon>Eukaryota</taxon>
        <taxon>Metazoa</taxon>
        <taxon>Ecdysozoa</taxon>
        <taxon>Arthropoda</taxon>
        <taxon>Chelicerata</taxon>
        <taxon>Arachnida</taxon>
        <taxon>Acari</taxon>
        <taxon>Acariformes</taxon>
        <taxon>Sarcoptiformes</taxon>
        <taxon>Astigmata</taxon>
        <taxon>Psoroptidia</taxon>
        <taxon>Sarcoptoidea</taxon>
        <taxon>Sarcoptidae</taxon>
        <taxon>Sarcoptinae</taxon>
        <taxon>Sarcoptes</taxon>
    </lineage>
</organism>
<evidence type="ECO:0000259" key="4">
    <source>
        <dbReference type="PROSITE" id="PS51634"/>
    </source>
</evidence>
<evidence type="ECO:0000256" key="1">
    <source>
        <dbReference type="ARBA" id="ARBA00004123"/>
    </source>
</evidence>
<sequence>MSSIIQSTESNINIIRTANDQPILTSTASKNLCVKPSTSSTFLVAHPCTNPSSISNNENPTSFSSPAIVATNSNNQQQLIILSPLKPNPSAKTSFIPSINLMPHTKIQQISPTKTSKRLIAPAPITKTITALRSVPSTSGKADHFISLIPINNNNSLNFQSNIATKYIPLKPSTASKPIGTSIAAIKPNMVHLTSKVLVNPNTIKISNTVASTVGPTSPVVSNSNIITNKTQPTSIWMVPQQIIKLNDNTSSSLAVTKQTGKYVPIAPNPNQSNANVQEVQKINVNTSNVKSSNDLEESRRKACNCTRSQCLKLYCDCFANGEFCSNCNCVSCYNNLEHEEIRQKAIRLCLERNPNAFHPKIGQTQQGEIERRHTKGCCCKRSGCLKNYCECYEAKILCTDKCKCVGCKNYEESAERKTLMHLADAAEVRSAQQSMITSKMNLWGPPFKSKLPVKVKSDCHPFNILTTDILEATANCMLAQAEEGEFENFSEENIQALILDQFGECLSQILNLASNGISEEYDANSDDDSLANEEND</sequence>
<comment type="similarity">
    <text evidence="2">Belongs to the lin-54 family.</text>
</comment>
<name>A0A834R2H5_SARSC</name>
<accession>A0A834R2H5</accession>
<protein>
    <submittedName>
        <fullName evidence="5">Protein lin-54 -like protein</fullName>
    </submittedName>
</protein>
<dbReference type="InterPro" id="IPR033467">
    <property type="entry name" value="Tesmin/TSO1-like_CXC"/>
</dbReference>
<dbReference type="OrthoDB" id="6283463at2759"/>
<evidence type="ECO:0000313" key="6">
    <source>
        <dbReference type="EnsemblMetazoa" id="KAF7488703.1"/>
    </source>
</evidence>
<dbReference type="EMBL" id="WVUK01000065">
    <property type="protein sequence ID" value="KAF7488703.1"/>
    <property type="molecule type" value="Genomic_DNA"/>
</dbReference>
<comment type="subcellular location">
    <subcellularLocation>
        <location evidence="1">Nucleus</location>
    </subcellularLocation>
</comment>
<dbReference type="PROSITE" id="PS51634">
    <property type="entry name" value="CRC"/>
    <property type="match status" value="1"/>
</dbReference>
<dbReference type="GO" id="GO:0005634">
    <property type="term" value="C:nucleus"/>
    <property type="evidence" value="ECO:0007669"/>
    <property type="project" value="UniProtKB-SubCell"/>
</dbReference>
<evidence type="ECO:0000256" key="2">
    <source>
        <dbReference type="ARBA" id="ARBA00007267"/>
    </source>
</evidence>
<dbReference type="AlphaFoldDB" id="A0A834R2H5"/>
<feature type="domain" description="CRC" evidence="4">
    <location>
        <begin position="300"/>
        <end position="413"/>
    </location>
</feature>
<keyword evidence="3" id="KW-0539">Nucleus</keyword>
<gene>
    <name evidence="5" type="ORF">SSS_5900</name>
</gene>
<dbReference type="SMART" id="SM01114">
    <property type="entry name" value="CXC"/>
    <property type="match status" value="2"/>
</dbReference>
<reference evidence="7" key="1">
    <citation type="journal article" date="2020" name="PLoS Negl. Trop. Dis.">
        <title>High-quality nuclear genome for Sarcoptes scabiei-A critical resource for a neglected parasite.</title>
        <authorList>
            <person name="Korhonen P.K."/>
            <person name="Gasser R.B."/>
            <person name="Ma G."/>
            <person name="Wang T."/>
            <person name="Stroehlein A.J."/>
            <person name="Young N.D."/>
            <person name="Ang C.S."/>
            <person name="Fernando D.D."/>
            <person name="Lu H.C."/>
            <person name="Taylor S."/>
            <person name="Reynolds S.L."/>
            <person name="Mofiz E."/>
            <person name="Najaraj S.H."/>
            <person name="Gowda H."/>
            <person name="Madugundu A."/>
            <person name="Renuse S."/>
            <person name="Holt D."/>
            <person name="Pandey A."/>
            <person name="Papenfuss A.T."/>
            <person name="Fischer K."/>
        </authorList>
    </citation>
    <scope>NUCLEOTIDE SEQUENCE [LARGE SCALE GENOMIC DNA]</scope>
</reference>
<reference evidence="5" key="2">
    <citation type="submission" date="2020-01" db="EMBL/GenBank/DDBJ databases">
        <authorList>
            <person name="Korhonen P.K.K."/>
            <person name="Guangxu M.G."/>
            <person name="Wang T.W."/>
            <person name="Stroehlein A.J.S."/>
            <person name="Young N.D."/>
            <person name="Ang C.-S.A."/>
            <person name="Fernando D.W.F."/>
            <person name="Lu H.L."/>
            <person name="Taylor S.T."/>
            <person name="Ehtesham M.E.M."/>
            <person name="Najaraj S.H.N."/>
            <person name="Harsha G.H.G."/>
            <person name="Madugundu A.M."/>
            <person name="Renuse S.R."/>
            <person name="Holt D.H."/>
            <person name="Pandey A.P."/>
            <person name="Papenfuss A.P."/>
            <person name="Gasser R.B.G."/>
            <person name="Fischer K.F."/>
        </authorList>
    </citation>
    <scope>NUCLEOTIDE SEQUENCE</scope>
    <source>
        <strain evidence="5">SSS_KF_BRIS2020</strain>
    </source>
</reference>
<evidence type="ECO:0000313" key="5">
    <source>
        <dbReference type="EMBL" id="KAF7488703.1"/>
    </source>
</evidence>
<dbReference type="PANTHER" id="PTHR12446:SF34">
    <property type="entry name" value="PROTEIN LIN-54 HOMOLOG"/>
    <property type="match status" value="1"/>
</dbReference>
<proteinExistence type="inferred from homology"/>
<dbReference type="InterPro" id="IPR005172">
    <property type="entry name" value="CRC"/>
</dbReference>
<reference evidence="6" key="3">
    <citation type="submission" date="2022-06" db="UniProtKB">
        <authorList>
            <consortium name="EnsemblMetazoa"/>
        </authorList>
    </citation>
    <scope>IDENTIFICATION</scope>
</reference>
<dbReference type="EnsemblMetazoa" id="SSS_5900s_mrna">
    <property type="protein sequence ID" value="KAF7488703.1"/>
    <property type="gene ID" value="SSS_5900"/>
</dbReference>
<evidence type="ECO:0000313" key="7">
    <source>
        <dbReference type="Proteomes" id="UP000070412"/>
    </source>
</evidence>
<dbReference type="GO" id="GO:0006355">
    <property type="term" value="P:regulation of DNA-templated transcription"/>
    <property type="evidence" value="ECO:0007669"/>
    <property type="project" value="TreeGrafter"/>
</dbReference>
<dbReference type="Proteomes" id="UP000070412">
    <property type="component" value="Unassembled WGS sequence"/>
</dbReference>